<evidence type="ECO:0000256" key="6">
    <source>
        <dbReference type="ARBA" id="ARBA00022729"/>
    </source>
</evidence>
<dbReference type="InterPro" id="IPR036465">
    <property type="entry name" value="vWFA_dom_sf"/>
</dbReference>
<dbReference type="InterPro" id="IPR008399">
    <property type="entry name" value="Anthrax_toxin_rcpt_C"/>
</dbReference>
<evidence type="ECO:0000256" key="17">
    <source>
        <dbReference type="ARBA" id="ARBA00093334"/>
    </source>
</evidence>
<evidence type="ECO:0000256" key="19">
    <source>
        <dbReference type="SAM" id="SignalP"/>
    </source>
</evidence>
<organism evidence="21 22">
    <name type="scientific">Xiphophorus couchianus</name>
    <name type="common">Monterrey platyfish</name>
    <dbReference type="NCBI Taxonomy" id="32473"/>
    <lineage>
        <taxon>Eukaryota</taxon>
        <taxon>Metazoa</taxon>
        <taxon>Chordata</taxon>
        <taxon>Craniata</taxon>
        <taxon>Vertebrata</taxon>
        <taxon>Euteleostomi</taxon>
        <taxon>Actinopterygii</taxon>
        <taxon>Neopterygii</taxon>
        <taxon>Teleostei</taxon>
        <taxon>Neoteleostei</taxon>
        <taxon>Acanthomorphata</taxon>
        <taxon>Ovalentaria</taxon>
        <taxon>Atherinomorphae</taxon>
        <taxon>Cyprinodontiformes</taxon>
        <taxon>Poeciliidae</taxon>
        <taxon>Poeciliinae</taxon>
        <taxon>Xiphophorus</taxon>
    </lineage>
</organism>
<dbReference type="Ensembl" id="ENSXCOT00000021560.1">
    <property type="protein sequence ID" value="ENSXCOP00000021300.1"/>
    <property type="gene ID" value="ENSXCOG00000015941.1"/>
</dbReference>
<evidence type="ECO:0000313" key="21">
    <source>
        <dbReference type="Ensembl" id="ENSXCOP00000021300.1"/>
    </source>
</evidence>
<evidence type="ECO:0000256" key="5">
    <source>
        <dbReference type="ARBA" id="ARBA00022723"/>
    </source>
</evidence>
<keyword evidence="7" id="KW-1133">Transmembrane helix</keyword>
<evidence type="ECO:0000256" key="13">
    <source>
        <dbReference type="ARBA" id="ARBA00060389"/>
    </source>
</evidence>
<feature type="compositionally biased region" description="Pro residues" evidence="18">
    <location>
        <begin position="486"/>
        <end position="529"/>
    </location>
</feature>
<dbReference type="PANTHER" id="PTHR16059">
    <property type="entry name" value="ANTHRAX TOXIN RECEPTOR"/>
    <property type="match status" value="1"/>
</dbReference>
<comment type="subcellular location">
    <subcellularLocation>
        <location evidence="14">Cell projection</location>
        <location evidence="14">Filopodium membrane</location>
        <topology evidence="14">Single-pass type I membrane protein</topology>
    </subcellularLocation>
    <subcellularLocation>
        <location evidence="13">Cell projection</location>
        <location evidence="13">Lamellipodium membrane</location>
        <topology evidence="13">Single-pass type I membrane protein</topology>
    </subcellularLocation>
</comment>
<dbReference type="SUPFAM" id="SSF53300">
    <property type="entry name" value="vWA-like"/>
    <property type="match status" value="1"/>
</dbReference>
<dbReference type="GO" id="GO:0009986">
    <property type="term" value="C:cell surface"/>
    <property type="evidence" value="ECO:0007669"/>
    <property type="project" value="TreeGrafter"/>
</dbReference>
<dbReference type="InterPro" id="IPR008400">
    <property type="entry name" value="Anthrax_toxin_rcpt_extracel"/>
</dbReference>
<evidence type="ECO:0000256" key="18">
    <source>
        <dbReference type="SAM" id="MobiDB-lite"/>
    </source>
</evidence>
<dbReference type="PANTHER" id="PTHR16059:SF11">
    <property type="entry name" value="ANTHRAX TOXIN RECEPTOR 1"/>
    <property type="match status" value="1"/>
</dbReference>
<sequence length="529" mass="58843">MRFSLSGMMSQRWSRRLWFPFVFGATLVLLTAVDAGPNQDRRQAQQSSCFGSFDLYFVLDISGSVQNHWNEIYSFVEHLAHKFISPQLRMSFIVFSNEGRILMRLTEDRERIRKGLEELQAVLPGGDTYMHEGIQRASEQIYHGNTEGYRTASVIIALTDGELLEDFFFYAEREANRSRSLGATVYCVGVKDFNETQLAKIADSKDHVFPVNGGFEALQGVIDSILKKSCIEILAAEPSSICAGESFQVVVTGNGFLHARNVDKVLCSFRINDTVTKMMKPLTVEDTYLLWVLMKPVYCFSKEKAMTKNNVVLINVYHPLHVALLQDDEDFDTPKKKWPTVDASYYGGRGVGGIKRMEVRWGERGSTEEGAKLEKAKNAKVKMPEQEYELPAARVLNNGMQKPPPPHKWYSPIKSKLDALWVLLKKGYDRVSVMRPHPGDKVKNLNSFSFSPLPSPPSTPPVSPTPSPPLTPPPKRALPPTTMYIPAPPASPPTPPPCAPPAGPLPPPPQGPPPGRAPPPARPPPRPGL</sequence>
<keyword evidence="12" id="KW-0966">Cell projection</keyword>
<evidence type="ECO:0000256" key="10">
    <source>
        <dbReference type="ARBA" id="ARBA00023170"/>
    </source>
</evidence>
<accession>A0A3B5MCN2</accession>
<dbReference type="PRINTS" id="PR01217">
    <property type="entry name" value="PRICHEXTENSN"/>
</dbReference>
<dbReference type="CDD" id="cd01474">
    <property type="entry name" value="vWA_ATR"/>
    <property type="match status" value="1"/>
</dbReference>
<dbReference type="Gene3D" id="3.40.50.410">
    <property type="entry name" value="von Willebrand factor, type A domain"/>
    <property type="match status" value="1"/>
</dbReference>
<evidence type="ECO:0000256" key="14">
    <source>
        <dbReference type="ARBA" id="ARBA00060395"/>
    </source>
</evidence>
<evidence type="ECO:0000256" key="7">
    <source>
        <dbReference type="ARBA" id="ARBA00022989"/>
    </source>
</evidence>
<dbReference type="PROSITE" id="PS50234">
    <property type="entry name" value="VWFA"/>
    <property type="match status" value="1"/>
</dbReference>
<keyword evidence="9" id="KW-1015">Disulfide bond</keyword>
<keyword evidence="8" id="KW-0472">Membrane</keyword>
<dbReference type="GO" id="GO:0031258">
    <property type="term" value="C:lamellipodium membrane"/>
    <property type="evidence" value="ECO:0007669"/>
    <property type="project" value="UniProtKB-SubCell"/>
</dbReference>
<feature type="domain" description="VWFA" evidence="20">
    <location>
        <begin position="54"/>
        <end position="225"/>
    </location>
</feature>
<evidence type="ECO:0000256" key="16">
    <source>
        <dbReference type="ARBA" id="ARBA00068139"/>
    </source>
</evidence>
<comment type="subunit">
    <text evidence="15">Interacts with gelatin and type 1 collagen. Interacts with the actin cytoskeleton.</text>
</comment>
<dbReference type="InterPro" id="IPR002035">
    <property type="entry name" value="VWF_A"/>
</dbReference>
<evidence type="ECO:0000256" key="11">
    <source>
        <dbReference type="ARBA" id="ARBA00023180"/>
    </source>
</evidence>
<keyword evidence="2" id="KW-1003">Cell membrane</keyword>
<feature type="signal peptide" evidence="19">
    <location>
        <begin position="1"/>
        <end position="35"/>
    </location>
</feature>
<evidence type="ECO:0000256" key="1">
    <source>
        <dbReference type="ARBA" id="ARBA00008095"/>
    </source>
</evidence>
<proteinExistence type="inferred from homology"/>
<evidence type="ECO:0000256" key="12">
    <source>
        <dbReference type="ARBA" id="ARBA00023273"/>
    </source>
</evidence>
<keyword evidence="6 19" id="KW-0732">Signal</keyword>
<evidence type="ECO:0000256" key="4">
    <source>
        <dbReference type="ARBA" id="ARBA00022692"/>
    </source>
</evidence>
<evidence type="ECO:0000313" key="22">
    <source>
        <dbReference type="Proteomes" id="UP000261380"/>
    </source>
</evidence>
<comment type="function">
    <text evidence="17">Plays a role in cell attachment and migration. Interacts with extracellular matrix proteins and with the actin cytoskeleton and thereby plays an important role in normal extracellular matrix (ECM) homeostasis. Mediates adhesion of cells to type 1 collagen and gelatin, reorganization of the actin cytoskeleton and promotes cell spreading. Plays a role in the angiogenic response of cultured umbilical vein endothelial cells. May also act as a receptor for PLAU. Upon ligand binding, stimulates the phosphorylation of EGFR and ERK1/2.</text>
</comment>
<evidence type="ECO:0000256" key="3">
    <source>
        <dbReference type="ARBA" id="ARBA00022553"/>
    </source>
</evidence>
<dbReference type="GO" id="GO:0046872">
    <property type="term" value="F:metal ion binding"/>
    <property type="evidence" value="ECO:0007669"/>
    <property type="project" value="UniProtKB-KW"/>
</dbReference>
<dbReference type="Pfam" id="PF05586">
    <property type="entry name" value="Ant_C"/>
    <property type="match status" value="1"/>
</dbReference>
<dbReference type="SMART" id="SM00327">
    <property type="entry name" value="VWA"/>
    <property type="match status" value="1"/>
</dbReference>
<dbReference type="FunFam" id="3.40.50.410:FF:000017">
    <property type="entry name" value="Anthrax toxin receptor 1"/>
    <property type="match status" value="1"/>
</dbReference>
<keyword evidence="4" id="KW-0812">Transmembrane</keyword>
<comment type="similarity">
    <text evidence="1">Belongs to the ATR family.</text>
</comment>
<evidence type="ECO:0000256" key="9">
    <source>
        <dbReference type="ARBA" id="ARBA00023157"/>
    </source>
</evidence>
<keyword evidence="10" id="KW-0675">Receptor</keyword>
<name>A0A3B5MCN2_9TELE</name>
<dbReference type="Proteomes" id="UP000261380">
    <property type="component" value="Unplaced"/>
</dbReference>
<dbReference type="GeneTree" id="ENSGT00940000156522"/>
<reference evidence="21" key="1">
    <citation type="submission" date="2025-08" db="UniProtKB">
        <authorList>
            <consortium name="Ensembl"/>
        </authorList>
    </citation>
    <scope>IDENTIFICATION</scope>
</reference>
<dbReference type="GO" id="GO:0031527">
    <property type="term" value="C:filopodium membrane"/>
    <property type="evidence" value="ECO:0007669"/>
    <property type="project" value="UniProtKB-SubCell"/>
</dbReference>
<feature type="region of interest" description="Disordered" evidence="18">
    <location>
        <begin position="444"/>
        <end position="529"/>
    </location>
</feature>
<keyword evidence="11" id="KW-0325">Glycoprotein</keyword>
<keyword evidence="3" id="KW-0597">Phosphoprotein</keyword>
<evidence type="ECO:0000256" key="15">
    <source>
        <dbReference type="ARBA" id="ARBA00061894"/>
    </source>
</evidence>
<keyword evidence="5" id="KW-0479">Metal-binding</keyword>
<feature type="chain" id="PRO_5017434088" description="Anthrax toxin receptor 1" evidence="19">
    <location>
        <begin position="36"/>
        <end position="529"/>
    </location>
</feature>
<keyword evidence="22" id="KW-1185">Reference proteome</keyword>
<evidence type="ECO:0000259" key="20">
    <source>
        <dbReference type="PROSITE" id="PS50234"/>
    </source>
</evidence>
<dbReference type="Pfam" id="PF05587">
    <property type="entry name" value="Anth_Ig"/>
    <property type="match status" value="1"/>
</dbReference>
<evidence type="ECO:0000256" key="2">
    <source>
        <dbReference type="ARBA" id="ARBA00022475"/>
    </source>
</evidence>
<dbReference type="GO" id="GO:0004888">
    <property type="term" value="F:transmembrane signaling receptor activity"/>
    <property type="evidence" value="ECO:0007669"/>
    <property type="project" value="TreeGrafter"/>
</dbReference>
<feature type="compositionally biased region" description="Pro residues" evidence="18">
    <location>
        <begin position="453"/>
        <end position="477"/>
    </location>
</feature>
<reference evidence="21" key="2">
    <citation type="submission" date="2025-09" db="UniProtKB">
        <authorList>
            <consortium name="Ensembl"/>
        </authorList>
    </citation>
    <scope>IDENTIFICATION</scope>
</reference>
<dbReference type="AlphaFoldDB" id="A0A3B5MCN2"/>
<evidence type="ECO:0000256" key="8">
    <source>
        <dbReference type="ARBA" id="ARBA00023136"/>
    </source>
</evidence>
<dbReference type="Pfam" id="PF00092">
    <property type="entry name" value="VWA"/>
    <property type="match status" value="1"/>
</dbReference>
<protein>
    <recommendedName>
        <fullName evidence="16">Anthrax toxin receptor 1</fullName>
    </recommendedName>
</protein>